<dbReference type="InterPro" id="IPR015500">
    <property type="entry name" value="Peptidase_S8_subtilisin-rel"/>
</dbReference>
<feature type="domain" description="Peptidase S8/S53" evidence="14">
    <location>
        <begin position="52"/>
        <end position="299"/>
    </location>
</feature>
<comment type="similarity">
    <text evidence="2 10">Belongs to the peptidase S8 family.</text>
</comment>
<dbReference type="Pfam" id="PF00082">
    <property type="entry name" value="Peptidase_S8"/>
    <property type="match status" value="1"/>
</dbReference>
<accession>A0ABU7RSZ9</accession>
<feature type="active site" description="Charge relay system" evidence="10">
    <location>
        <position position="251"/>
    </location>
</feature>
<organism evidence="15 16">
    <name type="scientific">Plantactinospora sonchi</name>
    <dbReference type="NCBI Taxonomy" id="1544735"/>
    <lineage>
        <taxon>Bacteria</taxon>
        <taxon>Bacillati</taxon>
        <taxon>Actinomycetota</taxon>
        <taxon>Actinomycetes</taxon>
        <taxon>Micromonosporales</taxon>
        <taxon>Micromonosporaceae</taxon>
        <taxon>Plantactinospora</taxon>
    </lineage>
</organism>
<dbReference type="InterPro" id="IPR051048">
    <property type="entry name" value="Peptidase_S8/S53_subtilisin"/>
</dbReference>
<feature type="signal peptide" evidence="13">
    <location>
        <begin position="1"/>
        <end position="28"/>
    </location>
</feature>
<dbReference type="InterPro" id="IPR023834">
    <property type="entry name" value="T7SS_pept_S8A_mycosin"/>
</dbReference>
<dbReference type="PANTHER" id="PTHR43399">
    <property type="entry name" value="SUBTILISIN-RELATED"/>
    <property type="match status" value="1"/>
</dbReference>
<evidence type="ECO:0000256" key="13">
    <source>
        <dbReference type="SAM" id="SignalP"/>
    </source>
</evidence>
<feature type="region of interest" description="Disordered" evidence="11">
    <location>
        <begin position="75"/>
        <end position="102"/>
    </location>
</feature>
<keyword evidence="4 10" id="KW-0645">Protease</keyword>
<evidence type="ECO:0000256" key="8">
    <source>
        <dbReference type="ARBA" id="ARBA00022989"/>
    </source>
</evidence>
<evidence type="ECO:0000256" key="12">
    <source>
        <dbReference type="SAM" id="Phobius"/>
    </source>
</evidence>
<dbReference type="PANTHER" id="PTHR43399:SF4">
    <property type="entry name" value="CELL WALL-ASSOCIATED PROTEASE"/>
    <property type="match status" value="1"/>
</dbReference>
<feature type="active site" description="Charge relay system" evidence="10">
    <location>
        <position position="97"/>
    </location>
</feature>
<dbReference type="GO" id="GO:0006508">
    <property type="term" value="P:proteolysis"/>
    <property type="evidence" value="ECO:0007669"/>
    <property type="project" value="UniProtKB-KW"/>
</dbReference>
<feature type="transmembrane region" description="Helical" evidence="12">
    <location>
        <begin position="348"/>
        <end position="371"/>
    </location>
</feature>
<evidence type="ECO:0000313" key="16">
    <source>
        <dbReference type="Proteomes" id="UP001332243"/>
    </source>
</evidence>
<keyword evidence="3" id="KW-1003">Cell membrane</keyword>
<evidence type="ECO:0000256" key="3">
    <source>
        <dbReference type="ARBA" id="ARBA00022475"/>
    </source>
</evidence>
<feature type="chain" id="PRO_5045648433" evidence="13">
    <location>
        <begin position="29"/>
        <end position="383"/>
    </location>
</feature>
<comment type="subcellular location">
    <subcellularLocation>
        <location evidence="1">Cell membrane</location>
        <topology evidence="1">Single-pass membrane protein</topology>
    </subcellularLocation>
</comment>
<reference evidence="15 16" key="1">
    <citation type="submission" date="2024-01" db="EMBL/GenBank/DDBJ databases">
        <title>Genome insights into Plantactinospora sonchi sp. nov.</title>
        <authorList>
            <person name="Wang L."/>
        </authorList>
    </citation>
    <scope>NUCLEOTIDE SEQUENCE [LARGE SCALE GENOMIC DNA]</scope>
    <source>
        <strain evidence="15 16">NEAU-QY2</strain>
    </source>
</reference>
<dbReference type="PROSITE" id="PS51892">
    <property type="entry name" value="SUBTILASE"/>
    <property type="match status" value="1"/>
</dbReference>
<dbReference type="NCBIfam" id="TIGR03921">
    <property type="entry name" value="T7SS_mycosin"/>
    <property type="match status" value="1"/>
</dbReference>
<dbReference type="RefSeq" id="WP_331214737.1">
    <property type="nucleotide sequence ID" value="NZ_JAZGQK010000011.1"/>
</dbReference>
<keyword evidence="5 12" id="KW-0812">Transmembrane</keyword>
<feature type="active site" description="Charge relay system" evidence="10">
    <location>
        <position position="61"/>
    </location>
</feature>
<keyword evidence="16" id="KW-1185">Reference proteome</keyword>
<evidence type="ECO:0000256" key="7">
    <source>
        <dbReference type="ARBA" id="ARBA00022825"/>
    </source>
</evidence>
<keyword evidence="6 10" id="KW-0378">Hydrolase</keyword>
<dbReference type="Gene3D" id="3.40.50.200">
    <property type="entry name" value="Peptidase S8/S53 domain"/>
    <property type="match status" value="1"/>
</dbReference>
<keyword evidence="13" id="KW-0732">Signal</keyword>
<feature type="region of interest" description="Disordered" evidence="11">
    <location>
        <begin position="315"/>
        <end position="338"/>
    </location>
</feature>
<evidence type="ECO:0000256" key="1">
    <source>
        <dbReference type="ARBA" id="ARBA00004162"/>
    </source>
</evidence>
<keyword evidence="9 12" id="KW-0472">Membrane</keyword>
<evidence type="ECO:0000256" key="4">
    <source>
        <dbReference type="ARBA" id="ARBA00022670"/>
    </source>
</evidence>
<dbReference type="InterPro" id="IPR036852">
    <property type="entry name" value="Peptidase_S8/S53_dom_sf"/>
</dbReference>
<dbReference type="InterPro" id="IPR000209">
    <property type="entry name" value="Peptidase_S8/S53_dom"/>
</dbReference>
<dbReference type="SUPFAM" id="SSF52743">
    <property type="entry name" value="Subtilisin-like"/>
    <property type="match status" value="1"/>
</dbReference>
<dbReference type="EMBL" id="JAZGQK010000011">
    <property type="protein sequence ID" value="MEE6259621.1"/>
    <property type="molecule type" value="Genomic_DNA"/>
</dbReference>
<sequence length="383" mass="38991">MIVRTTRAAVALLCATAVAVLPATTAQADQIRDDQWHLRYLKTVEVHKISQGEGVTVAVIDTGVDPHPDLRNNLLPGTATYSGGSGDGRQDGDPGGHGTGMAGLVAAHGRGSSGALGIAPKAKILPVQDAADKKTIGPDDAAKAIEWATAQGADVINISAGLSSTSRLRAAIEAAIAADIVVVAAGGNRPADFLVPFPAAFDGVVAVGSIDRQGRLADHSVTGNKIVITAPGIDIRSTSRGGRYSDTWGTSNAAAIVAGAAALVRSRYPDLSAKEVVHRLTATADDKGAPGRDEEYGYGVLDIVAALTADVPPLEGDAQPTGAATPEQTRSSSAAPDGGSAGNVLTTIALVGCAAVVLFGLLIAFLIVMLVRRKKRTAPRPPY</sequence>
<name>A0ABU7RSZ9_9ACTN</name>
<dbReference type="PROSITE" id="PS00136">
    <property type="entry name" value="SUBTILASE_ASP"/>
    <property type="match status" value="1"/>
</dbReference>
<keyword evidence="7 10" id="KW-0720">Serine protease</keyword>
<dbReference type="GO" id="GO:0008233">
    <property type="term" value="F:peptidase activity"/>
    <property type="evidence" value="ECO:0007669"/>
    <property type="project" value="UniProtKB-KW"/>
</dbReference>
<evidence type="ECO:0000256" key="6">
    <source>
        <dbReference type="ARBA" id="ARBA00022801"/>
    </source>
</evidence>
<evidence type="ECO:0000313" key="15">
    <source>
        <dbReference type="EMBL" id="MEE6259621.1"/>
    </source>
</evidence>
<proteinExistence type="inferred from homology"/>
<evidence type="ECO:0000256" key="11">
    <source>
        <dbReference type="SAM" id="MobiDB-lite"/>
    </source>
</evidence>
<keyword evidence="8 12" id="KW-1133">Transmembrane helix</keyword>
<evidence type="ECO:0000256" key="10">
    <source>
        <dbReference type="PROSITE-ProRule" id="PRU01240"/>
    </source>
</evidence>
<evidence type="ECO:0000256" key="2">
    <source>
        <dbReference type="ARBA" id="ARBA00011073"/>
    </source>
</evidence>
<comment type="caution">
    <text evidence="15">The sequence shown here is derived from an EMBL/GenBank/DDBJ whole genome shotgun (WGS) entry which is preliminary data.</text>
</comment>
<protein>
    <submittedName>
        <fullName evidence="15">Type VII secretion-associated serine protease mycosin</fullName>
    </submittedName>
</protein>
<dbReference type="InterPro" id="IPR023827">
    <property type="entry name" value="Peptidase_S8_Asp-AS"/>
</dbReference>
<gene>
    <name evidence="15" type="primary">mycP</name>
    <name evidence="15" type="ORF">V1633_14125</name>
</gene>
<evidence type="ECO:0000256" key="9">
    <source>
        <dbReference type="ARBA" id="ARBA00023136"/>
    </source>
</evidence>
<dbReference type="PRINTS" id="PR00723">
    <property type="entry name" value="SUBTILISIN"/>
</dbReference>
<dbReference type="Proteomes" id="UP001332243">
    <property type="component" value="Unassembled WGS sequence"/>
</dbReference>
<evidence type="ECO:0000256" key="5">
    <source>
        <dbReference type="ARBA" id="ARBA00022692"/>
    </source>
</evidence>
<evidence type="ECO:0000259" key="14">
    <source>
        <dbReference type="Pfam" id="PF00082"/>
    </source>
</evidence>